<dbReference type="Proteomes" id="UP001321473">
    <property type="component" value="Unassembled WGS sequence"/>
</dbReference>
<comment type="caution">
    <text evidence="1">The sequence shown here is derived from an EMBL/GenBank/DDBJ whole genome shotgun (WGS) entry which is preliminary data.</text>
</comment>
<protein>
    <submittedName>
        <fullName evidence="1">Uncharacterized protein</fullName>
    </submittedName>
</protein>
<proteinExistence type="predicted"/>
<dbReference type="AlphaFoldDB" id="A0AAQ4D9D4"/>
<keyword evidence="2" id="KW-1185">Reference proteome</keyword>
<evidence type="ECO:0000313" key="1">
    <source>
        <dbReference type="EMBL" id="KAK8759074.1"/>
    </source>
</evidence>
<gene>
    <name evidence="1" type="ORF">V5799_003294</name>
</gene>
<name>A0AAQ4D9D4_AMBAM</name>
<evidence type="ECO:0000313" key="2">
    <source>
        <dbReference type="Proteomes" id="UP001321473"/>
    </source>
</evidence>
<organism evidence="1 2">
    <name type="scientific">Amblyomma americanum</name>
    <name type="common">Lone star tick</name>
    <dbReference type="NCBI Taxonomy" id="6943"/>
    <lineage>
        <taxon>Eukaryota</taxon>
        <taxon>Metazoa</taxon>
        <taxon>Ecdysozoa</taxon>
        <taxon>Arthropoda</taxon>
        <taxon>Chelicerata</taxon>
        <taxon>Arachnida</taxon>
        <taxon>Acari</taxon>
        <taxon>Parasitiformes</taxon>
        <taxon>Ixodida</taxon>
        <taxon>Ixodoidea</taxon>
        <taxon>Ixodidae</taxon>
        <taxon>Amblyomminae</taxon>
        <taxon>Amblyomma</taxon>
    </lineage>
</organism>
<accession>A0AAQ4D9D4</accession>
<dbReference type="EMBL" id="JARKHS020033443">
    <property type="protein sequence ID" value="KAK8759074.1"/>
    <property type="molecule type" value="Genomic_DNA"/>
</dbReference>
<sequence length="72" mass="7858">MQKRTGSHNHGRHFPAQCDRVPHRGLVVLQAEERDTAGRCSSPACIAPTFAAHDCSALGLVGHWSGHLFRVD</sequence>
<reference evidence="1 2" key="1">
    <citation type="journal article" date="2023" name="Arcadia Sci">
        <title>De novo assembly of a long-read Amblyomma americanum tick genome.</title>
        <authorList>
            <person name="Chou S."/>
            <person name="Poskanzer K.E."/>
            <person name="Rollins M."/>
            <person name="Thuy-Boun P.S."/>
        </authorList>
    </citation>
    <scope>NUCLEOTIDE SEQUENCE [LARGE SCALE GENOMIC DNA]</scope>
    <source>
        <strain evidence="1">F_SG_1</strain>
        <tissue evidence="1">Salivary glands</tissue>
    </source>
</reference>